<sequence>MMIMEEKRYNTEHEELIPQLPNEIAEICLLHVPYPYHCLVRSVSSSWNRAITNPSFLLSKRSFSRPNIFVSAFHTLTAKIQWQSLDPSTGRWFLLPPTPLPNDTLACVSLPRQGKIFLIKETESTLVYNSAINRWLPASDMISENSVFAADEVSGGIVTAEKSGTNIYDSESDTWRRGAKFTGELERYETVVAGGKMYVTEGWSWPFVVRPKGGVYDLESDTWREMRNGMSDGWIGVSVGVCGRVFVIPELDLPLRVYDEVSDTWRGVSGDLFPRDVMKKPLVAKGLDDRIYVVSHGLNVAIGTVVVNNECSTVNVTWQVVEASLSFREFSPSTCQVLYA</sequence>
<dbReference type="SMART" id="SM00256">
    <property type="entry name" value="FBOX"/>
    <property type="match status" value="1"/>
</dbReference>
<dbReference type="Proteomes" id="UP000087171">
    <property type="component" value="Chromosome Ca5"/>
</dbReference>
<evidence type="ECO:0000313" key="4">
    <source>
        <dbReference type="Proteomes" id="UP000087171"/>
    </source>
</evidence>
<evidence type="ECO:0000259" key="3">
    <source>
        <dbReference type="SMART" id="SM00256"/>
    </source>
</evidence>
<dbReference type="SUPFAM" id="SSF117281">
    <property type="entry name" value="Kelch motif"/>
    <property type="match status" value="1"/>
</dbReference>
<dbReference type="OrthoDB" id="45365at2759"/>
<dbReference type="InterPro" id="IPR036047">
    <property type="entry name" value="F-box-like_dom_sf"/>
</dbReference>
<dbReference type="RefSeq" id="XP_004501240.1">
    <property type="nucleotide sequence ID" value="XM_004501183.3"/>
</dbReference>
<evidence type="ECO:0000256" key="2">
    <source>
        <dbReference type="ARBA" id="ARBA00022737"/>
    </source>
</evidence>
<proteinExistence type="predicted"/>
<keyword evidence="1" id="KW-0880">Kelch repeat</keyword>
<dbReference type="PaxDb" id="3827-XP_004501241.1"/>
<reference evidence="5" key="2">
    <citation type="submission" date="2025-08" db="UniProtKB">
        <authorList>
            <consortium name="RefSeq"/>
        </authorList>
    </citation>
    <scope>IDENTIFICATION</scope>
    <source>
        <tissue evidence="5">Etiolated seedlings</tissue>
    </source>
</reference>
<keyword evidence="4" id="KW-1185">Reference proteome</keyword>
<dbReference type="eggNOG" id="KOG1072">
    <property type="taxonomic scope" value="Eukaryota"/>
</dbReference>
<dbReference type="GeneID" id="101495996"/>
<dbReference type="AlphaFoldDB" id="A0A1S2YAI9"/>
<accession>A0A1S2YAI9</accession>
<gene>
    <name evidence="5" type="primary">LOC101495996</name>
</gene>
<reference evidence="4" key="1">
    <citation type="journal article" date="2013" name="Nat. Biotechnol.">
        <title>Draft genome sequence of chickpea (Cicer arietinum) provides a resource for trait improvement.</title>
        <authorList>
            <person name="Varshney R.K."/>
            <person name="Song C."/>
            <person name="Saxena R.K."/>
            <person name="Azam S."/>
            <person name="Yu S."/>
            <person name="Sharpe A.G."/>
            <person name="Cannon S."/>
            <person name="Baek J."/>
            <person name="Rosen B.D."/>
            <person name="Tar'an B."/>
            <person name="Millan T."/>
            <person name="Zhang X."/>
            <person name="Ramsay L.D."/>
            <person name="Iwata A."/>
            <person name="Wang Y."/>
            <person name="Nelson W."/>
            <person name="Farmer A.D."/>
            <person name="Gaur P.M."/>
            <person name="Soderlund C."/>
            <person name="Penmetsa R.V."/>
            <person name="Xu C."/>
            <person name="Bharti A.K."/>
            <person name="He W."/>
            <person name="Winter P."/>
            <person name="Zhao S."/>
            <person name="Hane J.K."/>
            <person name="Carrasquilla-Garcia N."/>
            <person name="Condie J.A."/>
            <person name="Upadhyaya H.D."/>
            <person name="Luo M.C."/>
            <person name="Thudi M."/>
            <person name="Gowda C.L."/>
            <person name="Singh N.P."/>
            <person name="Lichtenzveig J."/>
            <person name="Gali K.K."/>
            <person name="Rubio J."/>
            <person name="Nadarajan N."/>
            <person name="Dolezel J."/>
            <person name="Bansal K.C."/>
            <person name="Xu X."/>
            <person name="Edwards D."/>
            <person name="Zhang G."/>
            <person name="Kahl G."/>
            <person name="Gil J."/>
            <person name="Singh K.B."/>
            <person name="Datta S.K."/>
            <person name="Jackson S.A."/>
            <person name="Wang J."/>
            <person name="Cook D.R."/>
        </authorList>
    </citation>
    <scope>NUCLEOTIDE SEQUENCE [LARGE SCALE GENOMIC DNA]</scope>
    <source>
        <strain evidence="4">cv. CDC Frontier</strain>
    </source>
</reference>
<feature type="domain" description="F-box" evidence="3">
    <location>
        <begin position="20"/>
        <end position="60"/>
    </location>
</feature>
<keyword evidence="2" id="KW-0677">Repeat</keyword>
<evidence type="ECO:0000256" key="1">
    <source>
        <dbReference type="ARBA" id="ARBA00022441"/>
    </source>
</evidence>
<dbReference type="Gene3D" id="2.120.10.80">
    <property type="entry name" value="Kelch-type beta propeller"/>
    <property type="match status" value="1"/>
</dbReference>
<dbReference type="InterPro" id="IPR001810">
    <property type="entry name" value="F-box_dom"/>
</dbReference>
<protein>
    <submittedName>
        <fullName evidence="5">F-box protein AFR</fullName>
    </submittedName>
</protein>
<dbReference type="KEGG" id="cam:101495996"/>
<dbReference type="SUPFAM" id="SSF81383">
    <property type="entry name" value="F-box domain"/>
    <property type="match status" value="1"/>
</dbReference>
<dbReference type="InterPro" id="IPR015915">
    <property type="entry name" value="Kelch-typ_b-propeller"/>
</dbReference>
<evidence type="ECO:0000313" key="5">
    <source>
        <dbReference type="RefSeq" id="XP_004501240.1"/>
    </source>
</evidence>
<dbReference type="PANTHER" id="PTHR46344:SF4">
    <property type="entry name" value="OS07G0153400 PROTEIN"/>
    <property type="match status" value="1"/>
</dbReference>
<organism evidence="4 5">
    <name type="scientific">Cicer arietinum</name>
    <name type="common">Chickpea</name>
    <name type="synonym">Garbanzo</name>
    <dbReference type="NCBI Taxonomy" id="3827"/>
    <lineage>
        <taxon>Eukaryota</taxon>
        <taxon>Viridiplantae</taxon>
        <taxon>Streptophyta</taxon>
        <taxon>Embryophyta</taxon>
        <taxon>Tracheophyta</taxon>
        <taxon>Spermatophyta</taxon>
        <taxon>Magnoliopsida</taxon>
        <taxon>eudicotyledons</taxon>
        <taxon>Gunneridae</taxon>
        <taxon>Pentapetalae</taxon>
        <taxon>rosids</taxon>
        <taxon>fabids</taxon>
        <taxon>Fabales</taxon>
        <taxon>Fabaceae</taxon>
        <taxon>Papilionoideae</taxon>
        <taxon>50 kb inversion clade</taxon>
        <taxon>NPAAA clade</taxon>
        <taxon>Hologalegina</taxon>
        <taxon>IRL clade</taxon>
        <taxon>Cicereae</taxon>
        <taxon>Cicer</taxon>
    </lineage>
</organism>
<dbReference type="Pfam" id="PF00646">
    <property type="entry name" value="F-box"/>
    <property type="match status" value="1"/>
</dbReference>
<dbReference type="PANTHER" id="PTHR46344">
    <property type="entry name" value="OS02G0202900 PROTEIN"/>
    <property type="match status" value="1"/>
</dbReference>
<name>A0A1S2YAI9_CICAR</name>